<sequence>LWSFIRETSSYFSRGHAIFDEWTAHDNGAVADSITALAAKSKLVQRKMQDIHSLVPKMLGKLNLTARSTFYCFEGIPDPPAIKVYERITPPTAANSLAPMSKKLSNVSTASKKSTMSMVGGFSYLSGGSPDPHRPRSKSMSNEHSQMERSKSWKDILNADKPKRKPKLRRRPGVKFVTRKKESAQFYTTPETTIPIHLPESEMFQHFSGMPPDPDVMMEGYLYKRSSNAFKTWNRRWFQIKDNKLLYSHRTAESEEPTVMEENLMLCLVRPAPPSVDRVGCFELVTPTRQLAQVHQASRIVAVSRPRLAAFRIFLLQLCQTLPQHSSKYGGYRATNGALIVDRSNQNGSAST</sequence>
<keyword evidence="2" id="KW-0862">Zinc</keyword>
<dbReference type="SUPFAM" id="SSF103657">
    <property type="entry name" value="BAR/IMD domain-like"/>
    <property type="match status" value="1"/>
</dbReference>
<dbReference type="PROSITE" id="PS50003">
    <property type="entry name" value="PH_DOMAIN"/>
    <property type="match status" value="1"/>
</dbReference>
<dbReference type="InterPro" id="IPR045258">
    <property type="entry name" value="ACAP1/2/3-like"/>
</dbReference>
<comment type="caution">
    <text evidence="5">The sequence shown here is derived from an EMBL/GenBank/DDBJ whole genome shotgun (WGS) entry which is preliminary data.</text>
</comment>
<evidence type="ECO:0000313" key="6">
    <source>
        <dbReference type="Proteomes" id="UP001331761"/>
    </source>
</evidence>
<dbReference type="AlphaFoldDB" id="A0AAN8FM15"/>
<dbReference type="PANTHER" id="PTHR23180">
    <property type="entry name" value="CENTAURIN/ARF"/>
    <property type="match status" value="1"/>
</dbReference>
<name>A0AAN8FM15_TRICO</name>
<reference evidence="5 6" key="1">
    <citation type="submission" date="2019-10" db="EMBL/GenBank/DDBJ databases">
        <title>Assembly and Annotation for the nematode Trichostrongylus colubriformis.</title>
        <authorList>
            <person name="Martin J."/>
        </authorList>
    </citation>
    <scope>NUCLEOTIDE SEQUENCE [LARGE SCALE GENOMIC DNA]</scope>
    <source>
        <strain evidence="5">G859</strain>
        <tissue evidence="5">Whole worm</tissue>
    </source>
</reference>
<protein>
    <submittedName>
        <fullName evidence="5">PH domain-containing protein</fullName>
    </submittedName>
</protein>
<feature type="non-terminal residue" evidence="5">
    <location>
        <position position="1"/>
    </location>
</feature>
<dbReference type="SUPFAM" id="SSF50729">
    <property type="entry name" value="PH domain-like"/>
    <property type="match status" value="1"/>
</dbReference>
<feature type="region of interest" description="Disordered" evidence="3">
    <location>
        <begin position="122"/>
        <end position="170"/>
    </location>
</feature>
<dbReference type="Pfam" id="PF00169">
    <property type="entry name" value="PH"/>
    <property type="match status" value="1"/>
</dbReference>
<feature type="domain" description="PH" evidence="4">
    <location>
        <begin position="215"/>
        <end position="247"/>
    </location>
</feature>
<dbReference type="Gene3D" id="2.30.29.30">
    <property type="entry name" value="Pleckstrin-homology domain (PH domain)/Phosphotyrosine-binding domain (PTB)"/>
    <property type="match status" value="1"/>
</dbReference>
<accession>A0AAN8FM15</accession>
<keyword evidence="6" id="KW-1185">Reference proteome</keyword>
<evidence type="ECO:0000256" key="3">
    <source>
        <dbReference type="SAM" id="MobiDB-lite"/>
    </source>
</evidence>
<dbReference type="SMART" id="SM00233">
    <property type="entry name" value="PH"/>
    <property type="match status" value="1"/>
</dbReference>
<organism evidence="5 6">
    <name type="scientific">Trichostrongylus colubriformis</name>
    <name type="common">Black scour worm</name>
    <dbReference type="NCBI Taxonomy" id="6319"/>
    <lineage>
        <taxon>Eukaryota</taxon>
        <taxon>Metazoa</taxon>
        <taxon>Ecdysozoa</taxon>
        <taxon>Nematoda</taxon>
        <taxon>Chromadorea</taxon>
        <taxon>Rhabditida</taxon>
        <taxon>Rhabditina</taxon>
        <taxon>Rhabditomorpha</taxon>
        <taxon>Strongyloidea</taxon>
        <taxon>Trichostrongylidae</taxon>
        <taxon>Trichostrongylus</taxon>
    </lineage>
</organism>
<gene>
    <name evidence="5" type="ORF">GCK32_017511</name>
</gene>
<dbReference type="FunFam" id="2.30.29.30:FF:000384">
    <property type="entry name" value="Uncharacterized protein, isoform A"/>
    <property type="match status" value="1"/>
</dbReference>
<dbReference type="CDD" id="cd13250">
    <property type="entry name" value="PH_ACAP"/>
    <property type="match status" value="1"/>
</dbReference>
<evidence type="ECO:0000313" key="5">
    <source>
        <dbReference type="EMBL" id="KAK5972370.1"/>
    </source>
</evidence>
<dbReference type="EMBL" id="WIXE01016736">
    <property type="protein sequence ID" value="KAK5972370.1"/>
    <property type="molecule type" value="Genomic_DNA"/>
</dbReference>
<keyword evidence="1" id="KW-0479">Metal-binding</keyword>
<dbReference type="InterPro" id="IPR027267">
    <property type="entry name" value="AH/BAR_dom_sf"/>
</dbReference>
<dbReference type="PANTHER" id="PTHR23180:SF399">
    <property type="entry name" value="BLOWN FUSE, ISOFORM A-RELATED"/>
    <property type="match status" value="1"/>
</dbReference>
<evidence type="ECO:0000256" key="2">
    <source>
        <dbReference type="ARBA" id="ARBA00022833"/>
    </source>
</evidence>
<dbReference type="GO" id="GO:0046872">
    <property type="term" value="F:metal ion binding"/>
    <property type="evidence" value="ECO:0007669"/>
    <property type="project" value="UniProtKB-KW"/>
</dbReference>
<proteinExistence type="predicted"/>
<dbReference type="Proteomes" id="UP001331761">
    <property type="component" value="Unassembled WGS sequence"/>
</dbReference>
<dbReference type="InterPro" id="IPR001849">
    <property type="entry name" value="PH_domain"/>
</dbReference>
<dbReference type="InterPro" id="IPR011993">
    <property type="entry name" value="PH-like_dom_sf"/>
</dbReference>
<feature type="compositionally biased region" description="Basic and acidic residues" evidence="3">
    <location>
        <begin position="145"/>
        <end position="161"/>
    </location>
</feature>
<evidence type="ECO:0000256" key="1">
    <source>
        <dbReference type="ARBA" id="ARBA00022723"/>
    </source>
</evidence>
<evidence type="ECO:0000259" key="4">
    <source>
        <dbReference type="PROSITE" id="PS50003"/>
    </source>
</evidence>
<dbReference type="GO" id="GO:0005096">
    <property type="term" value="F:GTPase activator activity"/>
    <property type="evidence" value="ECO:0007669"/>
    <property type="project" value="InterPro"/>
</dbReference>